<evidence type="ECO:0000256" key="2">
    <source>
        <dbReference type="ARBA" id="ARBA00022598"/>
    </source>
</evidence>
<reference evidence="9 10" key="1">
    <citation type="journal article" date="2013" name="BMC Genomics">
        <title>Comparative genomics of parasitic silkworm microsporidia reveal an association between genome expansion and host adaptation.</title>
        <authorList>
            <person name="Pan G."/>
            <person name="Xu J."/>
            <person name="Li T."/>
            <person name="Xia Q."/>
            <person name="Liu S.L."/>
            <person name="Zhang G."/>
            <person name="Li S."/>
            <person name="Li C."/>
            <person name="Liu H."/>
            <person name="Yang L."/>
            <person name="Liu T."/>
            <person name="Zhang X."/>
            <person name="Wu Z."/>
            <person name="Fan W."/>
            <person name="Dang X."/>
            <person name="Xiang H."/>
            <person name="Tao M."/>
            <person name="Li Y."/>
            <person name="Hu J."/>
            <person name="Li Z."/>
            <person name="Lin L."/>
            <person name="Luo J."/>
            <person name="Geng L."/>
            <person name="Wang L."/>
            <person name="Long M."/>
            <person name="Wan Y."/>
            <person name="He N."/>
            <person name="Zhang Z."/>
            <person name="Lu C."/>
            <person name="Keeling P.J."/>
            <person name="Wang J."/>
            <person name="Xiang Z."/>
            <person name="Zhou Z."/>
        </authorList>
    </citation>
    <scope>NUCLEOTIDE SEQUENCE [LARGE SCALE GENOMIC DNA]</scope>
    <source>
        <strain evidence="10">CQ1 / CVCC 102059</strain>
    </source>
</reference>
<dbReference type="AlphaFoldDB" id="R0MCY7"/>
<dbReference type="VEuPathDB" id="MicrosporidiaDB:NBO_683gi001"/>
<dbReference type="GO" id="GO:0005524">
    <property type="term" value="F:ATP binding"/>
    <property type="evidence" value="ECO:0007669"/>
    <property type="project" value="UniProtKB-KW"/>
</dbReference>
<name>R0MCY7_NOSB1</name>
<dbReference type="SUPFAM" id="SSF52374">
    <property type="entry name" value="Nucleotidylyl transferase"/>
    <property type="match status" value="1"/>
</dbReference>
<evidence type="ECO:0000256" key="4">
    <source>
        <dbReference type="ARBA" id="ARBA00022840"/>
    </source>
</evidence>
<proteinExistence type="predicted"/>
<dbReference type="PANTHER" id="PTHR11946:SF93">
    <property type="entry name" value="VALINE--TRNA LIGASE, CHLOROPLASTIC_MITOCHONDRIAL 2"/>
    <property type="match status" value="1"/>
</dbReference>
<keyword evidence="3" id="KW-0547">Nucleotide-binding</keyword>
<dbReference type="InterPro" id="IPR014729">
    <property type="entry name" value="Rossmann-like_a/b/a_fold"/>
</dbReference>
<dbReference type="PANTHER" id="PTHR11946">
    <property type="entry name" value="VALYL-TRNA SYNTHETASES"/>
    <property type="match status" value="1"/>
</dbReference>
<accession>R0MCY7</accession>
<evidence type="ECO:0000256" key="1">
    <source>
        <dbReference type="ARBA" id="ARBA00013169"/>
    </source>
</evidence>
<feature type="domain" description="Aminoacyl-tRNA synthetase class Ia" evidence="8">
    <location>
        <begin position="3"/>
        <end position="91"/>
    </location>
</feature>
<keyword evidence="4" id="KW-0067">ATP-binding</keyword>
<evidence type="ECO:0000256" key="6">
    <source>
        <dbReference type="ARBA" id="ARBA00023146"/>
    </source>
</evidence>
<dbReference type="HOGENOM" id="CLU_2400243_0_0_1"/>
<dbReference type="InterPro" id="IPR002303">
    <property type="entry name" value="Valyl-tRNA_ligase"/>
</dbReference>
<dbReference type="OrthoDB" id="2432709at2759"/>
<evidence type="ECO:0000313" key="10">
    <source>
        <dbReference type="Proteomes" id="UP000016927"/>
    </source>
</evidence>
<sequence length="93" mass="10659">MIAIQDCLTRYKRMKGFEVFYLPGTDHEGVATQLTKEGNEVDLEGLLKAAWDWKNKFVGRIFEQFKRFGANADFSKGKFTLDQGMSEAMVEDL</sequence>
<evidence type="ECO:0000256" key="5">
    <source>
        <dbReference type="ARBA" id="ARBA00022917"/>
    </source>
</evidence>
<dbReference type="STRING" id="578461.R0MCY7"/>
<gene>
    <name evidence="9" type="ORF">NBO_683gi001</name>
</gene>
<dbReference type="EC" id="6.1.1.9" evidence="1"/>
<keyword evidence="2" id="KW-0436">Ligase</keyword>
<dbReference type="EMBL" id="KB909590">
    <property type="protein sequence ID" value="EOB11885.1"/>
    <property type="molecule type" value="Genomic_DNA"/>
</dbReference>
<organism evidence="9 10">
    <name type="scientific">Nosema bombycis (strain CQ1 / CVCC 102059)</name>
    <name type="common">Microsporidian parasite</name>
    <name type="synonym">Pebrine of silkworm</name>
    <dbReference type="NCBI Taxonomy" id="578461"/>
    <lineage>
        <taxon>Eukaryota</taxon>
        <taxon>Fungi</taxon>
        <taxon>Fungi incertae sedis</taxon>
        <taxon>Microsporidia</taxon>
        <taxon>Nosematidae</taxon>
        <taxon>Nosema</taxon>
    </lineage>
</organism>
<keyword evidence="10" id="KW-1185">Reference proteome</keyword>
<dbReference type="GO" id="GO:0005829">
    <property type="term" value="C:cytosol"/>
    <property type="evidence" value="ECO:0007669"/>
    <property type="project" value="TreeGrafter"/>
</dbReference>
<evidence type="ECO:0000259" key="8">
    <source>
        <dbReference type="Pfam" id="PF00133"/>
    </source>
</evidence>
<dbReference type="Gene3D" id="3.40.50.620">
    <property type="entry name" value="HUPs"/>
    <property type="match status" value="1"/>
</dbReference>
<evidence type="ECO:0000256" key="7">
    <source>
        <dbReference type="ARBA" id="ARBA00029936"/>
    </source>
</evidence>
<dbReference type="Pfam" id="PF00133">
    <property type="entry name" value="tRNA-synt_1"/>
    <property type="match status" value="1"/>
</dbReference>
<keyword evidence="6 9" id="KW-0030">Aminoacyl-tRNA synthetase</keyword>
<protein>
    <recommendedName>
        <fullName evidence="1">valine--tRNA ligase</fullName>
        <ecNumber evidence="1">6.1.1.9</ecNumber>
    </recommendedName>
    <alternativeName>
        <fullName evidence="7">Valyl-tRNA synthetase</fullName>
    </alternativeName>
</protein>
<dbReference type="GO" id="GO:0004832">
    <property type="term" value="F:valine-tRNA ligase activity"/>
    <property type="evidence" value="ECO:0007669"/>
    <property type="project" value="UniProtKB-EC"/>
</dbReference>
<keyword evidence="5" id="KW-0648">Protein biosynthesis</keyword>
<dbReference type="Proteomes" id="UP000016927">
    <property type="component" value="Unassembled WGS sequence"/>
</dbReference>
<evidence type="ECO:0000256" key="3">
    <source>
        <dbReference type="ARBA" id="ARBA00022741"/>
    </source>
</evidence>
<evidence type="ECO:0000313" key="9">
    <source>
        <dbReference type="EMBL" id="EOB11885.1"/>
    </source>
</evidence>
<dbReference type="GO" id="GO:0006438">
    <property type="term" value="P:valyl-tRNA aminoacylation"/>
    <property type="evidence" value="ECO:0007669"/>
    <property type="project" value="InterPro"/>
</dbReference>
<dbReference type="InterPro" id="IPR002300">
    <property type="entry name" value="aa-tRNA-synth_Ia"/>
</dbReference>